<dbReference type="AlphaFoldDB" id="A0AAJ4N0V8"/>
<reference evidence="1" key="1">
    <citation type="submission" date="2020-02" db="EMBL/GenBank/DDBJ databases">
        <title>Unexpected conservation and global transmission of agrobacterial virulence plasmids.</title>
        <authorList>
            <person name="Weisberg A.J."/>
            <person name="Davis E.W. II"/>
            <person name="Tabima J.R."/>
            <person name="Belcher M.S."/>
            <person name="Miller M."/>
            <person name="Kuo C.-H."/>
            <person name="Loper J.E."/>
            <person name="Grunwald N.J."/>
            <person name="Putnam M.L."/>
            <person name="Chang J.H."/>
        </authorList>
    </citation>
    <scope>NUCLEOTIDE SEQUENCE</scope>
    <source>
        <strain evidence="1">Q15/94</strain>
    </source>
</reference>
<evidence type="ECO:0000313" key="1">
    <source>
        <dbReference type="EMBL" id="QTG12911.1"/>
    </source>
</evidence>
<organism evidence="1 2">
    <name type="scientific">Agrobacterium tumefaciens</name>
    <dbReference type="NCBI Taxonomy" id="358"/>
    <lineage>
        <taxon>Bacteria</taxon>
        <taxon>Pseudomonadati</taxon>
        <taxon>Pseudomonadota</taxon>
        <taxon>Alphaproteobacteria</taxon>
        <taxon>Hyphomicrobiales</taxon>
        <taxon>Rhizobiaceae</taxon>
        <taxon>Rhizobium/Agrobacterium group</taxon>
        <taxon>Agrobacterium</taxon>
        <taxon>Agrobacterium tumefaciens complex</taxon>
    </lineage>
</organism>
<sequence>MKELKAARIALKAIRLVLFQATIRPADRRSVEIYLLVTTCGVNQAIAAEVCGCTKQNVSKLLKSVEDRRDQRDFDRALSLLEAVVLGE</sequence>
<proteinExistence type="predicted"/>
<name>A0AAJ4N0V8_AGRTU</name>
<evidence type="ECO:0000313" key="2">
    <source>
        <dbReference type="Proteomes" id="UP000663946"/>
    </source>
</evidence>
<dbReference type="RefSeq" id="WP_022556345.1">
    <property type="nucleotide sequence ID" value="NZ_CCAN010000007.1"/>
</dbReference>
<dbReference type="EMBL" id="CP049216">
    <property type="protein sequence ID" value="QTG12911.1"/>
    <property type="molecule type" value="Genomic_DNA"/>
</dbReference>
<gene>
    <name evidence="1" type="ORF">G6M86_06500</name>
</gene>
<protein>
    <submittedName>
        <fullName evidence="1">Uncharacterized protein</fullName>
    </submittedName>
</protein>
<dbReference type="Proteomes" id="UP000663946">
    <property type="component" value="Chromosome 1"/>
</dbReference>
<accession>A0AAJ4N0V8</accession>